<dbReference type="Proteomes" id="UP000294847">
    <property type="component" value="Chromosome 1"/>
</dbReference>
<evidence type="ECO:0000313" key="2">
    <source>
        <dbReference type="Proteomes" id="UP000294847"/>
    </source>
</evidence>
<accession>A0A4P7MX64</accession>
<protein>
    <submittedName>
        <fullName evidence="1">Uncharacterized protein</fullName>
    </submittedName>
</protein>
<name>A0A4P7MX64_PYROR</name>
<evidence type="ECO:0000313" key="1">
    <source>
        <dbReference type="EMBL" id="QBZ54533.1"/>
    </source>
</evidence>
<gene>
    <name evidence="1" type="ORF">PoMZ_10233</name>
</gene>
<dbReference type="EMBL" id="CP034204">
    <property type="protein sequence ID" value="QBZ54533.1"/>
    <property type="molecule type" value="Genomic_DNA"/>
</dbReference>
<sequence length="73" mass="8415">MAWLVMFPVLCPRAKRSLCRLSSKEASLLPVYLPARYMEAQVYRIPICPCVGREVRSSMRAMILGRRSMSPRK</sequence>
<proteinExistence type="predicted"/>
<reference evidence="1 2" key="1">
    <citation type="journal article" date="2019" name="Mol. Biol. Evol.">
        <title>Blast fungal genomes show frequent chromosomal changes, gene gains and losses, and effector gene turnover.</title>
        <authorList>
            <person name="Gomez Luciano L.B."/>
            <person name="Jason Tsai I."/>
            <person name="Chuma I."/>
            <person name="Tosa Y."/>
            <person name="Chen Y.H."/>
            <person name="Li J.Y."/>
            <person name="Li M.Y."/>
            <person name="Jade Lu M.Y."/>
            <person name="Nakayashiki H."/>
            <person name="Li W.H."/>
        </authorList>
    </citation>
    <scope>NUCLEOTIDE SEQUENCE [LARGE SCALE GENOMIC DNA]</scope>
    <source>
        <strain evidence="1">MZ5-1-6</strain>
    </source>
</reference>
<dbReference type="AlphaFoldDB" id="A0A4P7MX64"/>
<organism evidence="1 2">
    <name type="scientific">Pyricularia oryzae</name>
    <name type="common">Rice blast fungus</name>
    <name type="synonym">Magnaporthe oryzae</name>
    <dbReference type="NCBI Taxonomy" id="318829"/>
    <lineage>
        <taxon>Eukaryota</taxon>
        <taxon>Fungi</taxon>
        <taxon>Dikarya</taxon>
        <taxon>Ascomycota</taxon>
        <taxon>Pezizomycotina</taxon>
        <taxon>Sordariomycetes</taxon>
        <taxon>Sordariomycetidae</taxon>
        <taxon>Magnaporthales</taxon>
        <taxon>Pyriculariaceae</taxon>
        <taxon>Pyricularia</taxon>
    </lineage>
</organism>